<feature type="repeat" description="ANK" evidence="5">
    <location>
        <begin position="127"/>
        <end position="159"/>
    </location>
</feature>
<dbReference type="SUPFAM" id="SSF57850">
    <property type="entry name" value="RING/U-box"/>
    <property type="match status" value="1"/>
</dbReference>
<dbReference type="Gene3D" id="3.30.40.10">
    <property type="entry name" value="Zinc/RING finger domain, C3HC4 (zinc finger)"/>
    <property type="match status" value="1"/>
</dbReference>
<dbReference type="Pfam" id="PF12796">
    <property type="entry name" value="Ank_2"/>
    <property type="match status" value="1"/>
</dbReference>
<dbReference type="PROSITE" id="PS50089">
    <property type="entry name" value="ZF_RING_2"/>
    <property type="match status" value="1"/>
</dbReference>
<dbReference type="InterPro" id="IPR036770">
    <property type="entry name" value="Ankyrin_rpt-contain_sf"/>
</dbReference>
<dbReference type="SMART" id="SM00248">
    <property type="entry name" value="ANK"/>
    <property type="match status" value="3"/>
</dbReference>
<reference evidence="8 9" key="1">
    <citation type="submission" date="2024-08" db="EMBL/GenBank/DDBJ databases">
        <authorList>
            <person name="Will J Nash"/>
            <person name="Angela Man"/>
            <person name="Seanna McTaggart"/>
            <person name="Kendall Baker"/>
            <person name="Tom Barker"/>
            <person name="Leah Catchpole"/>
            <person name="Alex Durrant"/>
            <person name="Karim Gharbi"/>
            <person name="Naomi Irish"/>
            <person name="Gemy Kaithakottil"/>
            <person name="Debby Ku"/>
            <person name="Aaliyah Providence"/>
            <person name="Felix Shaw"/>
            <person name="David Swarbreck"/>
            <person name="Chris Watkins"/>
            <person name="Ann M. McCartney"/>
            <person name="Giulio Formenti"/>
            <person name="Alice Mouton"/>
            <person name="Noel Vella"/>
            <person name="Bjorn M von Reumont"/>
            <person name="Adriana Vella"/>
            <person name="Wilfried Haerty"/>
        </authorList>
    </citation>
    <scope>NUCLEOTIDE SEQUENCE [LARGE SCALE GENOMIC DNA]</scope>
</reference>
<dbReference type="SUPFAM" id="SSF48403">
    <property type="entry name" value="Ankyrin repeat"/>
    <property type="match status" value="1"/>
</dbReference>
<protein>
    <recommendedName>
        <fullName evidence="7">RING-type domain-containing protein</fullName>
    </recommendedName>
</protein>
<dbReference type="PANTHER" id="PTHR24171">
    <property type="entry name" value="ANKYRIN REPEAT DOMAIN-CONTAINING PROTEIN 39-RELATED"/>
    <property type="match status" value="1"/>
</dbReference>
<keyword evidence="4 5" id="KW-0040">ANK repeat</keyword>
<accession>A0ABP1MY16</accession>
<dbReference type="Gene3D" id="3.40.50.10190">
    <property type="entry name" value="BRCT domain"/>
    <property type="match status" value="2"/>
</dbReference>
<evidence type="ECO:0000259" key="7">
    <source>
        <dbReference type="PROSITE" id="PS50089"/>
    </source>
</evidence>
<comment type="caution">
    <text evidence="8">The sequence shown here is derived from an EMBL/GenBank/DDBJ whole genome shotgun (WGS) entry which is preliminary data.</text>
</comment>
<feature type="repeat" description="ANK" evidence="5">
    <location>
        <begin position="193"/>
        <end position="225"/>
    </location>
</feature>
<dbReference type="InterPro" id="IPR013083">
    <property type="entry name" value="Znf_RING/FYVE/PHD"/>
</dbReference>
<dbReference type="InterPro" id="IPR036420">
    <property type="entry name" value="BRCT_dom_sf"/>
</dbReference>
<dbReference type="SMART" id="SM00292">
    <property type="entry name" value="BRCT"/>
    <property type="match status" value="1"/>
</dbReference>
<proteinExistence type="predicted"/>
<dbReference type="CDD" id="cd17720">
    <property type="entry name" value="BRCT_Bard1_rpt2"/>
    <property type="match status" value="1"/>
</dbReference>
<keyword evidence="3" id="KW-0862">Zinc</keyword>
<dbReference type="InterPro" id="IPR002110">
    <property type="entry name" value="Ankyrin_rpt"/>
</dbReference>
<dbReference type="PANTHER" id="PTHR24171:SF8">
    <property type="entry name" value="BRCA1-ASSOCIATED RING DOMAIN PROTEIN 1"/>
    <property type="match status" value="1"/>
</dbReference>
<dbReference type="InterPro" id="IPR001357">
    <property type="entry name" value="BRCT_dom"/>
</dbReference>
<evidence type="ECO:0000256" key="6">
    <source>
        <dbReference type="PROSITE-ProRule" id="PRU00175"/>
    </source>
</evidence>
<keyword evidence="1" id="KW-0677">Repeat</keyword>
<dbReference type="InterPro" id="IPR001841">
    <property type="entry name" value="Znf_RING"/>
</dbReference>
<dbReference type="PROSITE" id="PS50297">
    <property type="entry name" value="ANK_REP_REGION"/>
    <property type="match status" value="2"/>
</dbReference>
<dbReference type="EMBL" id="CAXAJV020001280">
    <property type="protein sequence ID" value="CAL7933032.1"/>
    <property type="molecule type" value="Genomic_DNA"/>
</dbReference>
<dbReference type="CDD" id="cd17734">
    <property type="entry name" value="BRCT_Bard1_rpt1"/>
    <property type="match status" value="1"/>
</dbReference>
<dbReference type="PROSITE" id="PS50088">
    <property type="entry name" value="ANK_REPEAT"/>
    <property type="match status" value="3"/>
</dbReference>
<dbReference type="Proteomes" id="UP001642520">
    <property type="component" value="Unassembled WGS sequence"/>
</dbReference>
<keyword evidence="2 6" id="KW-0863">Zinc-finger</keyword>
<evidence type="ECO:0000256" key="4">
    <source>
        <dbReference type="ARBA" id="ARBA00023043"/>
    </source>
</evidence>
<evidence type="ECO:0000313" key="8">
    <source>
        <dbReference type="EMBL" id="CAL7933032.1"/>
    </source>
</evidence>
<keyword evidence="2 6" id="KW-0479">Metal-binding</keyword>
<sequence length="502" mass="57071">MSNWENTYAALKNFASVLACNKCGNEPRNAVRHRNCGHFFCKQCTENSSVCAICNIPVQPLEMPNSHLINSLVSYCNIAAEIIGRKNLWSTTTNSRTQQSDRIKTVNSPISNIKYYIPKNINKKNAKGETRLHIACLKNEKNYVKTLLAAGADPNTKDHTGWTPLQEVVSFGFTDICQLLLDCGASPNIPGEKNRTALHDAVINNRLLETEMLLKYGAKKNVYDVCGKRPIDYCNPNSEIWNILINENRLDDTIKEAVDLNCTALTQSFYILYASNLREENKKYVEKEALKHKIKIVSEFRPTVTHVIVEVNNKNNVSLSYDVMMALLHGCWLLNTEWIQLSMDMNDILNGDLELFEVSSAPIMGIPKKARESAQNKNPGLFHQCHFYFHPQPNNIYYINDIQLTKDALIMLVQGGGGTVLTREPNPEDIKSKEQCIPFHIANQHNHPLYKCTHYNIYMPGQNEPQIKYNMPHIKTLPLVWLIECIEKFALVDPSYLGLLDL</sequence>
<organism evidence="8 9">
    <name type="scientific">Xylocopa violacea</name>
    <name type="common">Violet carpenter bee</name>
    <name type="synonym">Apis violacea</name>
    <dbReference type="NCBI Taxonomy" id="135666"/>
    <lineage>
        <taxon>Eukaryota</taxon>
        <taxon>Metazoa</taxon>
        <taxon>Ecdysozoa</taxon>
        <taxon>Arthropoda</taxon>
        <taxon>Hexapoda</taxon>
        <taxon>Insecta</taxon>
        <taxon>Pterygota</taxon>
        <taxon>Neoptera</taxon>
        <taxon>Endopterygota</taxon>
        <taxon>Hymenoptera</taxon>
        <taxon>Apocrita</taxon>
        <taxon>Aculeata</taxon>
        <taxon>Apoidea</taxon>
        <taxon>Anthophila</taxon>
        <taxon>Apidae</taxon>
        <taxon>Xylocopa</taxon>
        <taxon>Xylocopa</taxon>
    </lineage>
</organism>
<keyword evidence="9" id="KW-1185">Reference proteome</keyword>
<evidence type="ECO:0000313" key="9">
    <source>
        <dbReference type="Proteomes" id="UP001642520"/>
    </source>
</evidence>
<feature type="repeat" description="ANK" evidence="5">
    <location>
        <begin position="160"/>
        <end position="192"/>
    </location>
</feature>
<dbReference type="SUPFAM" id="SSF52113">
    <property type="entry name" value="BRCT domain"/>
    <property type="match status" value="2"/>
</dbReference>
<evidence type="ECO:0000256" key="3">
    <source>
        <dbReference type="ARBA" id="ARBA00022833"/>
    </source>
</evidence>
<gene>
    <name evidence="8" type="ORF">XYLVIOL_LOCUS259</name>
</gene>
<evidence type="ECO:0000256" key="2">
    <source>
        <dbReference type="ARBA" id="ARBA00022771"/>
    </source>
</evidence>
<evidence type="ECO:0000256" key="1">
    <source>
        <dbReference type="ARBA" id="ARBA00022737"/>
    </source>
</evidence>
<evidence type="ECO:0000256" key="5">
    <source>
        <dbReference type="PROSITE-ProRule" id="PRU00023"/>
    </source>
</evidence>
<feature type="domain" description="RING-type" evidence="7">
    <location>
        <begin position="20"/>
        <end position="55"/>
    </location>
</feature>
<dbReference type="Gene3D" id="1.25.40.20">
    <property type="entry name" value="Ankyrin repeat-containing domain"/>
    <property type="match status" value="1"/>
</dbReference>
<name>A0ABP1MY16_XYLVO</name>